<accession>A0ABT1M571</accession>
<evidence type="ECO:0000256" key="4">
    <source>
        <dbReference type="ARBA" id="ARBA00023136"/>
    </source>
</evidence>
<feature type="transmembrane region" description="Helical" evidence="5">
    <location>
        <begin position="247"/>
        <end position="263"/>
    </location>
</feature>
<dbReference type="EMBL" id="JANDBD010000007">
    <property type="protein sequence ID" value="MCP9274273.1"/>
    <property type="molecule type" value="Genomic_DNA"/>
</dbReference>
<reference evidence="7 8" key="1">
    <citation type="submission" date="2022-06" db="EMBL/GenBank/DDBJ databases">
        <title>Mycolicibacterium sp. CAU 1645 isolated from seawater.</title>
        <authorList>
            <person name="Kim W."/>
        </authorList>
    </citation>
    <scope>NUCLEOTIDE SEQUENCE [LARGE SCALE GENOMIC DNA]</scope>
    <source>
        <strain evidence="7 8">CAU 1645</strain>
    </source>
</reference>
<evidence type="ECO:0000256" key="1">
    <source>
        <dbReference type="ARBA" id="ARBA00004141"/>
    </source>
</evidence>
<keyword evidence="3 5" id="KW-1133">Transmembrane helix</keyword>
<feature type="transmembrane region" description="Helical" evidence="5">
    <location>
        <begin position="155"/>
        <end position="176"/>
    </location>
</feature>
<feature type="transmembrane region" description="Helical" evidence="5">
    <location>
        <begin position="275"/>
        <end position="294"/>
    </location>
</feature>
<feature type="transmembrane region" description="Helical" evidence="5">
    <location>
        <begin position="26"/>
        <end position="43"/>
    </location>
</feature>
<protein>
    <submittedName>
        <fullName evidence="7">O-antigen ligase family protein</fullName>
    </submittedName>
</protein>
<keyword evidence="7" id="KW-0436">Ligase</keyword>
<feature type="transmembrane region" description="Helical" evidence="5">
    <location>
        <begin position="74"/>
        <end position="92"/>
    </location>
</feature>
<dbReference type="Proteomes" id="UP001651690">
    <property type="component" value="Unassembled WGS sequence"/>
</dbReference>
<feature type="transmembrane region" description="Helical" evidence="5">
    <location>
        <begin position="50"/>
        <end position="68"/>
    </location>
</feature>
<dbReference type="PANTHER" id="PTHR37422">
    <property type="entry name" value="TEICHURONIC ACID BIOSYNTHESIS PROTEIN TUAE"/>
    <property type="match status" value="1"/>
</dbReference>
<feature type="transmembrane region" description="Helical" evidence="5">
    <location>
        <begin position="196"/>
        <end position="214"/>
    </location>
</feature>
<dbReference type="RefSeq" id="WP_255061666.1">
    <property type="nucleotide sequence ID" value="NZ_JANDBD010000007.1"/>
</dbReference>
<feature type="transmembrane region" description="Helical" evidence="5">
    <location>
        <begin position="358"/>
        <end position="384"/>
    </location>
</feature>
<evidence type="ECO:0000256" key="3">
    <source>
        <dbReference type="ARBA" id="ARBA00022989"/>
    </source>
</evidence>
<evidence type="ECO:0000256" key="5">
    <source>
        <dbReference type="SAM" id="Phobius"/>
    </source>
</evidence>
<evidence type="ECO:0000256" key="2">
    <source>
        <dbReference type="ARBA" id="ARBA00022692"/>
    </source>
</evidence>
<comment type="subcellular location">
    <subcellularLocation>
        <location evidence="1">Membrane</location>
        <topology evidence="1">Multi-pass membrane protein</topology>
    </subcellularLocation>
</comment>
<comment type="caution">
    <text evidence="7">The sequence shown here is derived from an EMBL/GenBank/DDBJ whole genome shotgun (WGS) entry which is preliminary data.</text>
</comment>
<feature type="domain" description="O-antigen ligase-related" evidence="6">
    <location>
        <begin position="232"/>
        <end position="373"/>
    </location>
</feature>
<dbReference type="InterPro" id="IPR007016">
    <property type="entry name" value="O-antigen_ligase-rel_domated"/>
</dbReference>
<dbReference type="PANTHER" id="PTHR37422:SF13">
    <property type="entry name" value="LIPOPOLYSACCHARIDE BIOSYNTHESIS PROTEIN PA4999-RELATED"/>
    <property type="match status" value="1"/>
</dbReference>
<evidence type="ECO:0000313" key="7">
    <source>
        <dbReference type="EMBL" id="MCP9274273.1"/>
    </source>
</evidence>
<proteinExistence type="predicted"/>
<evidence type="ECO:0000313" key="8">
    <source>
        <dbReference type="Proteomes" id="UP001651690"/>
    </source>
</evidence>
<keyword evidence="8" id="KW-1185">Reference proteome</keyword>
<dbReference type="GO" id="GO:0016874">
    <property type="term" value="F:ligase activity"/>
    <property type="evidence" value="ECO:0007669"/>
    <property type="project" value="UniProtKB-KW"/>
</dbReference>
<keyword evidence="2 5" id="KW-0812">Transmembrane</keyword>
<evidence type="ECO:0000259" key="6">
    <source>
        <dbReference type="Pfam" id="PF04932"/>
    </source>
</evidence>
<organism evidence="7 8">
    <name type="scientific">Mycolicibacterium arenosum</name>
    <dbReference type="NCBI Taxonomy" id="2952157"/>
    <lineage>
        <taxon>Bacteria</taxon>
        <taxon>Bacillati</taxon>
        <taxon>Actinomycetota</taxon>
        <taxon>Actinomycetes</taxon>
        <taxon>Mycobacteriales</taxon>
        <taxon>Mycobacteriaceae</taxon>
        <taxon>Mycolicibacterium</taxon>
    </lineage>
</organism>
<feature type="transmembrane region" description="Helical" evidence="5">
    <location>
        <begin position="126"/>
        <end position="143"/>
    </location>
</feature>
<gene>
    <name evidence="7" type="ORF">NM203_18955</name>
</gene>
<feature type="transmembrane region" description="Helical" evidence="5">
    <location>
        <begin position="415"/>
        <end position="431"/>
    </location>
</feature>
<dbReference type="Pfam" id="PF04932">
    <property type="entry name" value="Wzy_C"/>
    <property type="match status" value="1"/>
</dbReference>
<name>A0ABT1M571_9MYCO</name>
<dbReference type="InterPro" id="IPR051533">
    <property type="entry name" value="WaaL-like"/>
</dbReference>
<sequence length="457" mass="47977">MIPAALAVGLAVGVGAAVAVDPRFLAVVAVLALTLVAVLFPNGRWQLAPLLVIVVSPSIFVDALGNPLPNGDAVQKTLLLLALMCLAITAGLRWSAIGGIALAAISAAGLVSILNIGGAIDVTDELALRALLGYALPWLFLFVDWRRIGLSRGLGFLGTLPLWCVGAGVVLQIAGISTVLRVDEDSGVPRLQGASIPAHLAMLALVGIASGLCLVSMRGVDRNPRTYLWVGLNLVILVATATRGALVVGAAMVLAFIVHALLVNRRVSRRARSTAWLLSGIGIVAMVVALPELIRRSMGNSYEGAFNTSGRDQAWEFFFRLASQNPYTGKGLGFATVAVELYAPPHVQKQFVAPHNEYIHLVLDGGIFLLIGLLVAMLAAFYAAARAQRGTVRWVIAAFGAAFVFWSSIDNTFSTPQFTVLLVITLGLLAAHPAQAPPRATPLEAHGERVLVPAGAP</sequence>
<feature type="transmembrane region" description="Helical" evidence="5">
    <location>
        <begin position="226"/>
        <end position="241"/>
    </location>
</feature>
<feature type="transmembrane region" description="Helical" evidence="5">
    <location>
        <begin position="99"/>
        <end position="120"/>
    </location>
</feature>
<feature type="transmembrane region" description="Helical" evidence="5">
    <location>
        <begin position="391"/>
        <end position="409"/>
    </location>
</feature>
<keyword evidence="4 5" id="KW-0472">Membrane</keyword>